<evidence type="ECO:0000256" key="1">
    <source>
        <dbReference type="SAM" id="MobiDB-lite"/>
    </source>
</evidence>
<name>A0A7S4V065_9DINO</name>
<gene>
    <name evidence="2" type="ORF">AMON00008_LOCUS36418</name>
</gene>
<reference evidence="2" key="1">
    <citation type="submission" date="2021-01" db="EMBL/GenBank/DDBJ databases">
        <authorList>
            <person name="Corre E."/>
            <person name="Pelletier E."/>
            <person name="Niang G."/>
            <person name="Scheremetjew M."/>
            <person name="Finn R."/>
            <person name="Kale V."/>
            <person name="Holt S."/>
            <person name="Cochrane G."/>
            <person name="Meng A."/>
            <person name="Brown T."/>
            <person name="Cohen L."/>
        </authorList>
    </citation>
    <scope>NUCLEOTIDE SEQUENCE</scope>
    <source>
        <strain evidence="2">CCMP3105</strain>
    </source>
</reference>
<protein>
    <submittedName>
        <fullName evidence="2">Uncharacterized protein</fullName>
    </submittedName>
</protein>
<evidence type="ECO:0000313" key="2">
    <source>
        <dbReference type="EMBL" id="CAE4616517.1"/>
    </source>
</evidence>
<accession>A0A7S4V065</accession>
<dbReference type="AlphaFoldDB" id="A0A7S4V065"/>
<feature type="region of interest" description="Disordered" evidence="1">
    <location>
        <begin position="172"/>
        <end position="208"/>
    </location>
</feature>
<feature type="compositionally biased region" description="Low complexity" evidence="1">
    <location>
        <begin position="172"/>
        <end position="197"/>
    </location>
</feature>
<dbReference type="EMBL" id="HBNR01051971">
    <property type="protein sequence ID" value="CAE4616517.1"/>
    <property type="molecule type" value="Transcribed_RNA"/>
</dbReference>
<organism evidence="2">
    <name type="scientific">Alexandrium monilatum</name>
    <dbReference type="NCBI Taxonomy" id="311494"/>
    <lineage>
        <taxon>Eukaryota</taxon>
        <taxon>Sar</taxon>
        <taxon>Alveolata</taxon>
        <taxon>Dinophyceae</taxon>
        <taxon>Gonyaulacales</taxon>
        <taxon>Pyrocystaceae</taxon>
        <taxon>Alexandrium</taxon>
    </lineage>
</organism>
<proteinExistence type="predicted"/>
<sequence>MPRVSDELRYSVRNVTADRLLEQLGCKERLASWEEFAATAQRALQNIKGLDSLPLAIQKQMQKVHLFASETTSQPASGQERYLLGQFDCLCVPARADYNASFMPIAPTAGAAAAGDPLKAAAAVEAGQGGTPDCDGASGFRGWFWVVHSAAPNIGESEEADDFGAYSEQVPAAPAAPSGAQGPAGAPGSPRGSPDSPTDANQPQRRLHEDRYVADMARLWRASLIAMGRLEVGEAIVFPFGMGAFLRHLGQNDSRYNDPRAMRKLRRRVADELMNAIVDLCCGGAAPASRAAQRAAAKVQPPVKAVAAKARPGPAHVHLCLVCANAESVENHNCFVEAAASAFRVCQGLSEVLRLRRNVDTLQLAHDLIGQDGGGERSLKVGILNGANRELVGNHWFEDGARFAIDENLHRRSASLARAALLLNFDTEPRRRRPMQLAENVRFFGGSVMPLGGLPAAGTRGGCCKRRSNREGTSGQSKAKAKANLGKCTKGHELKPWKATGGWCNRCKREVKPGEQVMDCRPCDYFVCSACTSQQDLPAATAGAAAPGRPPP</sequence>